<proteinExistence type="predicted"/>
<evidence type="ECO:0000259" key="7">
    <source>
        <dbReference type="PROSITE" id="PS51831"/>
    </source>
</evidence>
<evidence type="ECO:0000256" key="6">
    <source>
        <dbReference type="ARBA" id="ARBA00049417"/>
    </source>
</evidence>
<gene>
    <name evidence="8" type="ORF">E3U55_00320</name>
</gene>
<dbReference type="EC" id="3.6.1.41" evidence="1"/>
<evidence type="ECO:0000256" key="2">
    <source>
        <dbReference type="ARBA" id="ARBA00022723"/>
    </source>
</evidence>
<dbReference type="PROSITE" id="PS51831">
    <property type="entry name" value="HD"/>
    <property type="match status" value="1"/>
</dbReference>
<comment type="caution">
    <text evidence="8">The sequence shown here is derived from an EMBL/GenBank/DDBJ whole genome shotgun (WGS) entry which is preliminary data.</text>
</comment>
<reference evidence="8 9" key="1">
    <citation type="submission" date="2019-03" db="EMBL/GenBank/DDBJ databases">
        <authorList>
            <person name="He R.-H."/>
        </authorList>
    </citation>
    <scope>NUCLEOTIDE SEQUENCE [LARGE SCALE GENOMIC DNA]</scope>
    <source>
        <strain evidence="9">SH 714</strain>
    </source>
</reference>
<evidence type="ECO:0000256" key="1">
    <source>
        <dbReference type="ARBA" id="ARBA00012506"/>
    </source>
</evidence>
<comment type="catalytic activity">
    <reaction evidence="6">
        <text>P(1),P(4)-bis(5'-adenosyl) tetraphosphate + H2O = 2 ADP + 2 H(+)</text>
        <dbReference type="Rhea" id="RHEA:24252"/>
        <dbReference type="ChEBI" id="CHEBI:15377"/>
        <dbReference type="ChEBI" id="CHEBI:15378"/>
        <dbReference type="ChEBI" id="CHEBI:58141"/>
        <dbReference type="ChEBI" id="CHEBI:456216"/>
        <dbReference type="EC" id="3.6.1.41"/>
    </reaction>
</comment>
<dbReference type="SUPFAM" id="SSF109604">
    <property type="entry name" value="HD-domain/PDEase-like"/>
    <property type="match status" value="1"/>
</dbReference>
<feature type="domain" description="HD" evidence="7">
    <location>
        <begin position="18"/>
        <end position="133"/>
    </location>
</feature>
<dbReference type="EMBL" id="SOPW01000001">
    <property type="protein sequence ID" value="TFB24871.1"/>
    <property type="molecule type" value="Genomic_DNA"/>
</dbReference>
<evidence type="ECO:0000256" key="5">
    <source>
        <dbReference type="ARBA" id="ARBA00023004"/>
    </source>
</evidence>
<evidence type="ECO:0000313" key="9">
    <source>
        <dbReference type="Proteomes" id="UP000297975"/>
    </source>
</evidence>
<evidence type="ECO:0000256" key="4">
    <source>
        <dbReference type="ARBA" id="ARBA00022801"/>
    </source>
</evidence>
<sequence length="189" mass="22260">MKIEEALEESKKVLTQKRYDHVERVTETAINLSEQYHGDHYRVGLAAALHDYAKDMDFSILKQWIVDHVDLPKDLLNYHHEVWHGPVGAKMMERFFMIHDDEVLNAIRYHTTGHKHMSLTEKIVFLADFIEPGRDFPAVHEARKIAEKDLDRACHFALENSIHFLISKKQSIYPDTFFAYNEFTDQLTY</sequence>
<protein>
    <recommendedName>
        <fullName evidence="1">bis(5'-nucleosyl)-tetraphosphatase (symmetrical)</fullName>
        <ecNumber evidence="1">3.6.1.41</ecNumber>
    </recommendedName>
</protein>
<dbReference type="Gene3D" id="1.10.3210.10">
    <property type="entry name" value="Hypothetical protein af1432"/>
    <property type="match status" value="1"/>
</dbReference>
<dbReference type="GO" id="GO:0008803">
    <property type="term" value="F:bis(5'-nucleosyl)-tetraphosphatase (symmetrical) activity"/>
    <property type="evidence" value="ECO:0007669"/>
    <property type="project" value="UniProtKB-EC"/>
</dbReference>
<dbReference type="GO" id="GO:0046872">
    <property type="term" value="F:metal ion binding"/>
    <property type="evidence" value="ECO:0007669"/>
    <property type="project" value="UniProtKB-KW"/>
</dbReference>
<dbReference type="RefSeq" id="WP_134338333.1">
    <property type="nucleotide sequence ID" value="NZ_SOPW01000001.1"/>
</dbReference>
<dbReference type="AlphaFoldDB" id="A0A4Y8IYZ0"/>
<dbReference type="CDD" id="cd00077">
    <property type="entry name" value="HDc"/>
    <property type="match status" value="1"/>
</dbReference>
<dbReference type="InterPro" id="IPR051094">
    <property type="entry name" value="Diverse_Catalytic_Enzymes"/>
</dbReference>
<keyword evidence="3" id="KW-0547">Nucleotide-binding</keyword>
<evidence type="ECO:0000256" key="3">
    <source>
        <dbReference type="ARBA" id="ARBA00022741"/>
    </source>
</evidence>
<keyword evidence="5" id="KW-0408">Iron</keyword>
<dbReference type="Proteomes" id="UP000297975">
    <property type="component" value="Unassembled WGS sequence"/>
</dbReference>
<keyword evidence="2" id="KW-0479">Metal-binding</keyword>
<organism evidence="8 9">
    <name type="scientific">Filobacillus milosensis</name>
    <dbReference type="NCBI Taxonomy" id="94137"/>
    <lineage>
        <taxon>Bacteria</taxon>
        <taxon>Bacillati</taxon>
        <taxon>Bacillota</taxon>
        <taxon>Bacilli</taxon>
        <taxon>Bacillales</taxon>
        <taxon>Bacillaceae</taxon>
        <taxon>Filobacillus</taxon>
    </lineage>
</organism>
<dbReference type="GO" id="GO:0000166">
    <property type="term" value="F:nucleotide binding"/>
    <property type="evidence" value="ECO:0007669"/>
    <property type="project" value="UniProtKB-KW"/>
</dbReference>
<dbReference type="PANTHER" id="PTHR35795">
    <property type="entry name" value="SLR1885 PROTEIN"/>
    <property type="match status" value="1"/>
</dbReference>
<dbReference type="InterPro" id="IPR003607">
    <property type="entry name" value="HD/PDEase_dom"/>
</dbReference>
<name>A0A4Y8IYZ0_9BACI</name>
<keyword evidence="4" id="KW-0378">Hydrolase</keyword>
<evidence type="ECO:0000313" key="8">
    <source>
        <dbReference type="EMBL" id="TFB24871.1"/>
    </source>
</evidence>
<accession>A0A4Y8IYZ0</accession>
<keyword evidence="9" id="KW-1185">Reference proteome</keyword>
<dbReference type="NCBIfam" id="TIGR00488">
    <property type="entry name" value="bis(5'-nucleosyl)-tetraphosphatase (symmetrical) YqeK"/>
    <property type="match status" value="1"/>
</dbReference>
<dbReference type="InterPro" id="IPR006674">
    <property type="entry name" value="HD_domain"/>
</dbReference>
<dbReference type="InterPro" id="IPR005249">
    <property type="entry name" value="YqeK"/>
</dbReference>
<dbReference type="OrthoDB" id="9782134at2"/>
<dbReference type="PANTHER" id="PTHR35795:SF1">
    <property type="entry name" value="BIS(5'-NUCLEOSYL)-TETRAPHOSPHATASE, SYMMETRICAL"/>
    <property type="match status" value="1"/>
</dbReference>
<dbReference type="Pfam" id="PF01966">
    <property type="entry name" value="HD"/>
    <property type="match status" value="1"/>
</dbReference>